<dbReference type="AlphaFoldDB" id="A0A445MAB8"/>
<evidence type="ECO:0000313" key="1">
    <source>
        <dbReference type="EMBL" id="RZR71144.1"/>
    </source>
</evidence>
<name>A0A445MAB8_ENSVE</name>
<organism evidence="1">
    <name type="scientific">Ensete ventricosum</name>
    <name type="common">Abyssinian banana</name>
    <name type="synonym">Musa ensete</name>
    <dbReference type="NCBI Taxonomy" id="4639"/>
    <lineage>
        <taxon>Eukaryota</taxon>
        <taxon>Viridiplantae</taxon>
        <taxon>Streptophyta</taxon>
        <taxon>Embryophyta</taxon>
        <taxon>Tracheophyta</taxon>
        <taxon>Spermatophyta</taxon>
        <taxon>Magnoliopsida</taxon>
        <taxon>Liliopsida</taxon>
        <taxon>Zingiberales</taxon>
        <taxon>Musaceae</taxon>
        <taxon>Ensete</taxon>
    </lineage>
</organism>
<accession>A0A445MAB8</accession>
<sequence>MSEVSGADKSIVVSEYNTLYHFWKRSRIYPINTRVEEDMSNKIGLYRKHMRNSEIYMCQI</sequence>
<reference evidence="1" key="1">
    <citation type="journal article" date="2018" name="Data Brief">
        <title>Genome sequence data from 17 accessions of Ensete ventricosum, a staple food crop for millions in Ethiopia.</title>
        <authorList>
            <person name="Yemataw Z."/>
            <person name="Muzemil S."/>
            <person name="Ambachew D."/>
            <person name="Tripathi L."/>
            <person name="Tesfaye K."/>
            <person name="Chala A."/>
            <person name="Farbos A."/>
            <person name="O'Neill P."/>
            <person name="Moore K."/>
            <person name="Grant M."/>
            <person name="Studholme D.J."/>
        </authorList>
    </citation>
    <scope>NUCLEOTIDE SEQUENCE [LARGE SCALE GENOMIC DNA]</scope>
    <source>
        <tissue evidence="1">Leaf</tissue>
    </source>
</reference>
<protein>
    <submittedName>
        <fullName evidence="1">Uncharacterized protein</fullName>
    </submittedName>
</protein>
<dbReference type="EMBL" id="KV875497">
    <property type="protein sequence ID" value="RZR71144.1"/>
    <property type="molecule type" value="Genomic_DNA"/>
</dbReference>
<proteinExistence type="predicted"/>
<dbReference type="Proteomes" id="UP000290560">
    <property type="component" value="Unassembled WGS sequence"/>
</dbReference>
<gene>
    <name evidence="1" type="ORF">BHM03_00003841</name>
</gene>